<dbReference type="InterPro" id="IPR011990">
    <property type="entry name" value="TPR-like_helical_dom_sf"/>
</dbReference>
<name>A0A9W9EVV4_9EURO</name>
<dbReference type="Pfam" id="PF13424">
    <property type="entry name" value="TPR_12"/>
    <property type="match status" value="2"/>
</dbReference>
<dbReference type="InterPro" id="IPR053137">
    <property type="entry name" value="NLR-like"/>
</dbReference>
<dbReference type="Pfam" id="PF13374">
    <property type="entry name" value="TPR_10"/>
    <property type="match status" value="1"/>
</dbReference>
<feature type="region of interest" description="Disordered" evidence="1">
    <location>
        <begin position="1"/>
        <end position="23"/>
    </location>
</feature>
<gene>
    <name evidence="2" type="ORF">N7456_012422</name>
</gene>
<protein>
    <submittedName>
        <fullName evidence="2">P-loop containing nucleoside triphosphate hydrolase protein</fullName>
    </submittedName>
</protein>
<dbReference type="GO" id="GO:0016787">
    <property type="term" value="F:hydrolase activity"/>
    <property type="evidence" value="ECO:0007669"/>
    <property type="project" value="UniProtKB-KW"/>
</dbReference>
<organism evidence="2 3">
    <name type="scientific">Penicillium angulare</name>
    <dbReference type="NCBI Taxonomy" id="116970"/>
    <lineage>
        <taxon>Eukaryota</taxon>
        <taxon>Fungi</taxon>
        <taxon>Dikarya</taxon>
        <taxon>Ascomycota</taxon>
        <taxon>Pezizomycotina</taxon>
        <taxon>Eurotiomycetes</taxon>
        <taxon>Eurotiomycetidae</taxon>
        <taxon>Eurotiales</taxon>
        <taxon>Aspergillaceae</taxon>
        <taxon>Penicillium</taxon>
    </lineage>
</organism>
<accession>A0A9W9EVV4</accession>
<dbReference type="Gene3D" id="3.40.50.300">
    <property type="entry name" value="P-loop containing nucleotide triphosphate hydrolases"/>
    <property type="match status" value="1"/>
</dbReference>
<keyword evidence="3" id="KW-1185">Reference proteome</keyword>
<reference evidence="2" key="2">
    <citation type="journal article" date="2023" name="IMA Fungus">
        <title>Comparative genomic study of the Penicillium genus elucidates a diverse pangenome and 15 lateral gene transfer events.</title>
        <authorList>
            <person name="Petersen C."/>
            <person name="Sorensen T."/>
            <person name="Nielsen M.R."/>
            <person name="Sondergaard T.E."/>
            <person name="Sorensen J.L."/>
            <person name="Fitzpatrick D.A."/>
            <person name="Frisvad J.C."/>
            <person name="Nielsen K.L."/>
        </authorList>
    </citation>
    <scope>NUCLEOTIDE SEQUENCE</scope>
    <source>
        <strain evidence="2">IBT 30069</strain>
    </source>
</reference>
<dbReference type="Gene3D" id="1.25.40.10">
    <property type="entry name" value="Tetratricopeptide repeat domain"/>
    <property type="match status" value="2"/>
</dbReference>
<reference evidence="2" key="1">
    <citation type="submission" date="2022-11" db="EMBL/GenBank/DDBJ databases">
        <authorList>
            <person name="Petersen C."/>
        </authorList>
    </citation>
    <scope>NUCLEOTIDE SEQUENCE</scope>
    <source>
        <strain evidence="2">IBT 30069</strain>
    </source>
</reference>
<proteinExistence type="predicted"/>
<keyword evidence="2" id="KW-0378">Hydrolase</keyword>
<dbReference type="SUPFAM" id="SSF48452">
    <property type="entry name" value="TPR-like"/>
    <property type="match status" value="3"/>
</dbReference>
<dbReference type="PANTHER" id="PTHR46082">
    <property type="entry name" value="ATP/GTP-BINDING PROTEIN-RELATED"/>
    <property type="match status" value="1"/>
</dbReference>
<dbReference type="SUPFAM" id="SSF52540">
    <property type="entry name" value="P-loop containing nucleoside triphosphate hydrolases"/>
    <property type="match status" value="1"/>
</dbReference>
<sequence length="755" mass="85586">MATENQEAANDETIGLPVERPETPVPPLSTVPFHRDPDFVDSGSAFSQIYAKATRPGARTAVVGLGGVGKSQLLVELCYRVREQSPETWVFWIHAGNAARFEQSCWDIADRVKIPGRRDPATNIFQLIHDWLVDEENGRWVVVLDNVDDGGFLQEMPPMDQSTSTTSPRKLLKYLPISRNGATIVTSRNRDAVSSIVKDCDIFQVEPMGLSCAVELLEKKLGVQKDQQSEILCQLATALDYMPLAIVQAAAYIKQRQFSAAQYLEEFEKSSRQKESLLSHNDGQLRHDKEATDSILVTCQIIFDHMEETQWEAAHLLSFMSFCDHQGIPEGLLERKNEDFEDIIALLRDYAMVSIGMDGTTVEMHSLVQVAVGKWLEMHGQLESHKALFIHVLWTEFPDERSNFYIEERDLCQSLFPHIRRVFMYQLNEDDDFTLRIWADLLERSAMFALSKGNFAEGEKMAVKSMNVRKKLFGLSHHLALYNMEVAATAYMQQGKWKDAESLEREIVEARTQLGVPEDDTDMMTSLAQLATIYSNLGQLEKAEKLEVRMVEIHKQKSGLENDRTLGCMNNLAMTYEKLERWDEAEKLLQHVADTTQRTLGSKHPNTLTSMDNLASVYSEQGRLEEAEKLQMHVMEIAQEFLGPNHPQMLSILTGLASTYTLQGQLEEAEKLQRRLITTSEQVLGPNHPDTVANMNNLAHTLKSSDQLEDACQLMAECVRILSLTFGPESPYAEATTSHLKEWREILDKQVKSRL</sequence>
<dbReference type="PANTHER" id="PTHR46082:SF6">
    <property type="entry name" value="AAA+ ATPASE DOMAIN-CONTAINING PROTEIN-RELATED"/>
    <property type="match status" value="1"/>
</dbReference>
<dbReference type="Proteomes" id="UP001149165">
    <property type="component" value="Unassembled WGS sequence"/>
</dbReference>
<comment type="caution">
    <text evidence="2">The sequence shown here is derived from an EMBL/GenBank/DDBJ whole genome shotgun (WGS) entry which is preliminary data.</text>
</comment>
<dbReference type="AlphaFoldDB" id="A0A9W9EVV4"/>
<evidence type="ECO:0000313" key="2">
    <source>
        <dbReference type="EMBL" id="KAJ5088806.1"/>
    </source>
</evidence>
<dbReference type="InterPro" id="IPR027417">
    <property type="entry name" value="P-loop_NTPase"/>
</dbReference>
<evidence type="ECO:0000313" key="3">
    <source>
        <dbReference type="Proteomes" id="UP001149165"/>
    </source>
</evidence>
<dbReference type="OrthoDB" id="1658288at2759"/>
<evidence type="ECO:0000256" key="1">
    <source>
        <dbReference type="SAM" id="MobiDB-lite"/>
    </source>
</evidence>
<dbReference type="EMBL" id="JAPQKH010000007">
    <property type="protein sequence ID" value="KAJ5088806.1"/>
    <property type="molecule type" value="Genomic_DNA"/>
</dbReference>